<dbReference type="AlphaFoldDB" id="M1MVC9"/>
<organism evidence="1 2">
    <name type="scientific">Clostridium saccharoperbutylacetonicum N1-4(HMT)</name>
    <dbReference type="NCBI Taxonomy" id="931276"/>
    <lineage>
        <taxon>Bacteria</taxon>
        <taxon>Bacillati</taxon>
        <taxon>Bacillota</taxon>
        <taxon>Clostridia</taxon>
        <taxon>Eubacteriales</taxon>
        <taxon>Clostridiaceae</taxon>
        <taxon>Clostridium</taxon>
    </lineage>
</organism>
<dbReference type="InterPro" id="IPR040547">
    <property type="entry name" value="CdiI"/>
</dbReference>
<dbReference type="eggNOG" id="ENOG5031BKE">
    <property type="taxonomic scope" value="Bacteria"/>
</dbReference>
<dbReference type="Proteomes" id="UP000011728">
    <property type="component" value="Chromosome"/>
</dbReference>
<dbReference type="KEGG" id="csr:Cspa_c17020"/>
<name>M1MVC9_9CLOT</name>
<reference evidence="1 2" key="1">
    <citation type="submission" date="2013-02" db="EMBL/GenBank/DDBJ databases">
        <title>Genome sequence of Clostridium saccharoperbutylacetonicum N1-4(HMT).</title>
        <authorList>
            <person name="Poehlein A."/>
            <person name="Daniel R."/>
        </authorList>
    </citation>
    <scope>NUCLEOTIDE SEQUENCE [LARGE SCALE GENOMIC DNA]</scope>
    <source>
        <strain evidence="2">N1-4(HMT)</strain>
    </source>
</reference>
<gene>
    <name evidence="1" type="ORF">Cspa_c17020</name>
</gene>
<dbReference type="OrthoDB" id="1821096at2"/>
<keyword evidence="2" id="KW-1185">Reference proteome</keyword>
<sequence>MLLNKTIEEINISDISRMLRQDILIAVSKSIEILNINPLAGEMYDGQLLELLYSVDLNKYKEYVNKIKDILIKIKNNIDSFEWICTDDSKEYLEILEKYLKKIS</sequence>
<evidence type="ECO:0000313" key="1">
    <source>
        <dbReference type="EMBL" id="AGF55472.1"/>
    </source>
</evidence>
<protein>
    <submittedName>
        <fullName evidence="1">Uncharacterized protein</fullName>
    </submittedName>
</protein>
<dbReference type="EMBL" id="CP004121">
    <property type="protein sequence ID" value="AGF55472.1"/>
    <property type="molecule type" value="Genomic_DNA"/>
</dbReference>
<proteinExistence type="predicted"/>
<dbReference type="PATRIC" id="fig|931276.5.peg.1674"/>
<dbReference type="HOGENOM" id="CLU_155827_0_0_9"/>
<dbReference type="Pfam" id="PF18616">
    <property type="entry name" value="CdiI_3"/>
    <property type="match status" value="1"/>
</dbReference>
<accession>M1MVC9</accession>
<evidence type="ECO:0000313" key="2">
    <source>
        <dbReference type="Proteomes" id="UP000011728"/>
    </source>
</evidence>